<dbReference type="Proteomes" id="UP000056968">
    <property type="component" value="Plasmid pDE1"/>
</dbReference>
<sequence>MKRLFENGSLILLCALTFSSAGQASDHGVVGQTFPIIETDLLSVIEQRLTKLQASGGIDRMNAEFARRAEAKVRRPTPVAGITPATQARVWAFDPTIVIEKDVKDQKGNYVARAGQTVNPLDFVAMHQALVFVDGDDKAQMEWATSQYSDLKAKIILVSGSPIEEMTARKRRFYFDQEGRLTGKFGVRHTPAVAEQDGKVIKVSEIKLKGAS</sequence>
<evidence type="ECO:0000313" key="2">
    <source>
        <dbReference type="EMBL" id="ALR22990.1"/>
    </source>
</evidence>
<name>A0A0S3F5S2_9SPHN</name>
<protein>
    <submittedName>
        <fullName evidence="2">Conjugal transfer protein TraW</fullName>
    </submittedName>
</protein>
<keyword evidence="3" id="KW-1185">Reference proteome</keyword>
<accession>A0A0S3F5S2</accession>
<evidence type="ECO:0000313" key="3">
    <source>
        <dbReference type="Proteomes" id="UP000056968"/>
    </source>
</evidence>
<dbReference type="InterPro" id="IPR014114">
    <property type="entry name" value="TraW"/>
</dbReference>
<geneLocation type="plasmid" evidence="2 3">
    <name>pDE1</name>
</geneLocation>
<dbReference type="OrthoDB" id="7171737at2"/>
<gene>
    <name evidence="2" type="ORF">ATN00_21155</name>
</gene>
<proteinExistence type="predicted"/>
<keyword evidence="1" id="KW-0732">Signal</keyword>
<evidence type="ECO:0000256" key="1">
    <source>
        <dbReference type="SAM" id="SignalP"/>
    </source>
</evidence>
<feature type="chain" id="PRO_5006612023" evidence="1">
    <location>
        <begin position="25"/>
        <end position="212"/>
    </location>
</feature>
<dbReference type="NCBIfam" id="TIGR02743">
    <property type="entry name" value="TraW"/>
    <property type="match status" value="1"/>
</dbReference>
<dbReference type="AlphaFoldDB" id="A0A0S3F5S2"/>
<reference evidence="2 3" key="1">
    <citation type="submission" date="2015-11" db="EMBL/GenBank/DDBJ databases">
        <title>A Two-component Flavoprotein Monooxygenase System MeaXY Responsible for para-Hydroxylation of 2-Methyl-6-ethylaniline and 2,6-Diethylaniline in Sphingobium baderi DE-13.</title>
        <authorList>
            <person name="Cheng M."/>
            <person name="Meng Q."/>
            <person name="Yang Y."/>
            <person name="Chu C."/>
            <person name="Yan X."/>
            <person name="He J."/>
            <person name="Li S."/>
        </authorList>
    </citation>
    <scope>NUCLEOTIDE SEQUENCE [LARGE SCALE GENOMIC DNA]</scope>
    <source>
        <strain evidence="2 3">DE-13</strain>
        <plasmid evidence="3">Plasmid pDE1</plasmid>
    </source>
</reference>
<keyword evidence="2" id="KW-0614">Plasmid</keyword>
<dbReference type="RefSeq" id="WP_062069342.1">
    <property type="nucleotide sequence ID" value="NZ_CP013265.1"/>
</dbReference>
<dbReference type="EMBL" id="CP013265">
    <property type="protein sequence ID" value="ALR22990.1"/>
    <property type="molecule type" value="Genomic_DNA"/>
</dbReference>
<organism evidence="2 3">
    <name type="scientific">Sphingobium baderi</name>
    <dbReference type="NCBI Taxonomy" id="1332080"/>
    <lineage>
        <taxon>Bacteria</taxon>
        <taxon>Pseudomonadati</taxon>
        <taxon>Pseudomonadota</taxon>
        <taxon>Alphaproteobacteria</taxon>
        <taxon>Sphingomonadales</taxon>
        <taxon>Sphingomonadaceae</taxon>
        <taxon>Sphingobium</taxon>
    </lineage>
</organism>
<feature type="signal peptide" evidence="1">
    <location>
        <begin position="1"/>
        <end position="24"/>
    </location>
</feature>
<dbReference type="KEGG" id="sbd:ATN00_21155"/>